<evidence type="ECO:0000256" key="8">
    <source>
        <dbReference type="SAM" id="Phobius"/>
    </source>
</evidence>
<name>A0A0S3RUI5_PHAAN</name>
<dbReference type="PANTHER" id="PTHR24223">
    <property type="entry name" value="ATP-BINDING CASSETTE SUB-FAMILY C"/>
    <property type="match status" value="1"/>
</dbReference>
<dbReference type="GO" id="GO:0016020">
    <property type="term" value="C:membrane"/>
    <property type="evidence" value="ECO:0007669"/>
    <property type="project" value="UniProtKB-SubCell"/>
</dbReference>
<protein>
    <recommendedName>
        <fullName evidence="9">ABC transmembrane type-1 domain-containing protein</fullName>
    </recommendedName>
</protein>
<evidence type="ECO:0000256" key="2">
    <source>
        <dbReference type="ARBA" id="ARBA00022448"/>
    </source>
</evidence>
<dbReference type="EMBL" id="AP015037">
    <property type="protein sequence ID" value="BAT84282.1"/>
    <property type="molecule type" value="Genomic_DNA"/>
</dbReference>
<comment type="subcellular location">
    <subcellularLocation>
        <location evidence="1">Membrane</location>
        <topology evidence="1">Multi-pass membrane protein</topology>
    </subcellularLocation>
</comment>
<evidence type="ECO:0000259" key="9">
    <source>
        <dbReference type="PROSITE" id="PS50929"/>
    </source>
</evidence>
<dbReference type="CDD" id="cd18580">
    <property type="entry name" value="ABC_6TM_ABCC_D2"/>
    <property type="match status" value="1"/>
</dbReference>
<keyword evidence="7 8" id="KW-0472">Membrane</keyword>
<sequence>MLLVTTGYKTATILFNKMHFCIFRAPMSFFDSTPSGRVLSRASTDQSAVDTVIPYQMASLAFSVIQLLGIITVMSQVAWQVFIVFIPVIAVGIWYQQYYVPSARELSRLIGVCKAPVIQHLAETISGTSTIRSYDQQSRFRETNMKLTDGYTRPKFSVSGAIEWLRFRLDMLSAITFAFSLLVLISIPPGIIDPGM</sequence>
<accession>A0A0S3RUI5</accession>
<keyword evidence="4" id="KW-0547">Nucleotide-binding</keyword>
<dbReference type="GO" id="GO:0005524">
    <property type="term" value="F:ATP binding"/>
    <property type="evidence" value="ECO:0007669"/>
    <property type="project" value="UniProtKB-KW"/>
</dbReference>
<feature type="domain" description="ABC transmembrane type-1" evidence="9">
    <location>
        <begin position="1"/>
        <end position="196"/>
    </location>
</feature>
<dbReference type="InterPro" id="IPR044726">
    <property type="entry name" value="ABCC_6TM_D2"/>
</dbReference>
<feature type="transmembrane region" description="Helical" evidence="8">
    <location>
        <begin position="52"/>
        <end position="71"/>
    </location>
</feature>
<dbReference type="OrthoDB" id="1436736at2759"/>
<evidence type="ECO:0000256" key="5">
    <source>
        <dbReference type="ARBA" id="ARBA00022840"/>
    </source>
</evidence>
<feature type="transmembrane region" description="Helical" evidence="8">
    <location>
        <begin position="77"/>
        <end position="95"/>
    </location>
</feature>
<dbReference type="SUPFAM" id="SSF90123">
    <property type="entry name" value="ABC transporter transmembrane region"/>
    <property type="match status" value="1"/>
</dbReference>
<gene>
    <name evidence="10" type="primary">Vigan.04G160600</name>
    <name evidence="10" type="ORF">VIGAN_04160600</name>
</gene>
<dbReference type="Pfam" id="PF00664">
    <property type="entry name" value="ABC_membrane"/>
    <property type="match status" value="1"/>
</dbReference>
<reference evidence="10 11" key="1">
    <citation type="journal article" date="2015" name="Sci. Rep.">
        <title>The power of single molecule real-time sequencing technology in the de novo assembly of a eukaryotic genome.</title>
        <authorList>
            <person name="Sakai H."/>
            <person name="Naito K."/>
            <person name="Ogiso-Tanaka E."/>
            <person name="Takahashi Y."/>
            <person name="Iseki K."/>
            <person name="Muto C."/>
            <person name="Satou K."/>
            <person name="Teruya K."/>
            <person name="Shiroma A."/>
            <person name="Shimoji M."/>
            <person name="Hirano T."/>
            <person name="Itoh T."/>
            <person name="Kaga A."/>
            <person name="Tomooka N."/>
        </authorList>
    </citation>
    <scope>NUCLEOTIDE SEQUENCE [LARGE SCALE GENOMIC DNA]</scope>
    <source>
        <strain evidence="11">cv. Shumari</strain>
    </source>
</reference>
<evidence type="ECO:0000313" key="11">
    <source>
        <dbReference type="Proteomes" id="UP000291084"/>
    </source>
</evidence>
<organism evidence="10 11">
    <name type="scientific">Vigna angularis var. angularis</name>
    <dbReference type="NCBI Taxonomy" id="157739"/>
    <lineage>
        <taxon>Eukaryota</taxon>
        <taxon>Viridiplantae</taxon>
        <taxon>Streptophyta</taxon>
        <taxon>Embryophyta</taxon>
        <taxon>Tracheophyta</taxon>
        <taxon>Spermatophyta</taxon>
        <taxon>Magnoliopsida</taxon>
        <taxon>eudicotyledons</taxon>
        <taxon>Gunneridae</taxon>
        <taxon>Pentapetalae</taxon>
        <taxon>rosids</taxon>
        <taxon>fabids</taxon>
        <taxon>Fabales</taxon>
        <taxon>Fabaceae</taxon>
        <taxon>Papilionoideae</taxon>
        <taxon>50 kb inversion clade</taxon>
        <taxon>NPAAA clade</taxon>
        <taxon>indigoferoid/millettioid clade</taxon>
        <taxon>Phaseoleae</taxon>
        <taxon>Vigna</taxon>
    </lineage>
</organism>
<keyword evidence="6 8" id="KW-1133">Transmembrane helix</keyword>
<dbReference type="InterPro" id="IPR036640">
    <property type="entry name" value="ABC1_TM_sf"/>
</dbReference>
<evidence type="ECO:0000256" key="4">
    <source>
        <dbReference type="ARBA" id="ARBA00022741"/>
    </source>
</evidence>
<dbReference type="PROSITE" id="PS50929">
    <property type="entry name" value="ABC_TM1F"/>
    <property type="match status" value="1"/>
</dbReference>
<evidence type="ECO:0000256" key="1">
    <source>
        <dbReference type="ARBA" id="ARBA00004141"/>
    </source>
</evidence>
<proteinExistence type="predicted"/>
<keyword evidence="5" id="KW-0067">ATP-binding</keyword>
<dbReference type="PANTHER" id="PTHR24223:SF181">
    <property type="entry name" value="ABC TRANSPORTER C FAMILY MEMBER 3"/>
    <property type="match status" value="1"/>
</dbReference>
<keyword evidence="11" id="KW-1185">Reference proteome</keyword>
<feature type="transmembrane region" description="Helical" evidence="8">
    <location>
        <begin position="172"/>
        <end position="192"/>
    </location>
</feature>
<evidence type="ECO:0000256" key="6">
    <source>
        <dbReference type="ARBA" id="ARBA00022989"/>
    </source>
</evidence>
<evidence type="ECO:0000313" key="10">
    <source>
        <dbReference type="EMBL" id="BAT84282.1"/>
    </source>
</evidence>
<keyword evidence="2" id="KW-0813">Transport</keyword>
<dbReference type="GO" id="GO:0140359">
    <property type="term" value="F:ABC-type transporter activity"/>
    <property type="evidence" value="ECO:0007669"/>
    <property type="project" value="InterPro"/>
</dbReference>
<evidence type="ECO:0000256" key="3">
    <source>
        <dbReference type="ARBA" id="ARBA00022692"/>
    </source>
</evidence>
<keyword evidence="3 8" id="KW-0812">Transmembrane</keyword>
<dbReference type="Proteomes" id="UP000291084">
    <property type="component" value="Chromosome 4"/>
</dbReference>
<dbReference type="InterPro" id="IPR011527">
    <property type="entry name" value="ABC1_TM_dom"/>
</dbReference>
<dbReference type="Gene3D" id="1.20.1560.10">
    <property type="entry name" value="ABC transporter type 1, transmembrane domain"/>
    <property type="match status" value="1"/>
</dbReference>
<evidence type="ECO:0000256" key="7">
    <source>
        <dbReference type="ARBA" id="ARBA00023136"/>
    </source>
</evidence>
<dbReference type="AlphaFoldDB" id="A0A0S3RUI5"/>
<dbReference type="InterPro" id="IPR050173">
    <property type="entry name" value="ABC_transporter_C-like"/>
</dbReference>